<evidence type="ECO:0000313" key="11">
    <source>
        <dbReference type="Proteomes" id="UP000253772"/>
    </source>
</evidence>
<proteinExistence type="inferred from homology"/>
<dbReference type="Proteomes" id="UP000253772">
    <property type="component" value="Chromosome c2"/>
</dbReference>
<dbReference type="Gene3D" id="3.40.190.10">
    <property type="entry name" value="Periplasmic binding protein-like II"/>
    <property type="match status" value="2"/>
</dbReference>
<dbReference type="AlphaFoldDB" id="A0A482J0P8"/>
<keyword evidence="8" id="KW-0732">Signal</keyword>
<comment type="similarity">
    <text evidence="2 7">Belongs to the PstS family.</text>
</comment>
<organism evidence="10 11">
    <name type="scientific">Cupriavidus metallidurans</name>
    <dbReference type="NCBI Taxonomy" id="119219"/>
    <lineage>
        <taxon>Bacteria</taxon>
        <taxon>Pseudomonadati</taxon>
        <taxon>Pseudomonadota</taxon>
        <taxon>Betaproteobacteria</taxon>
        <taxon>Burkholderiales</taxon>
        <taxon>Burkholderiaceae</taxon>
        <taxon>Cupriavidus</taxon>
    </lineage>
</organism>
<dbReference type="InterPro" id="IPR050962">
    <property type="entry name" value="Phosphate-bind_PstS"/>
</dbReference>
<feature type="domain" description="PBP" evidence="9">
    <location>
        <begin position="19"/>
        <end position="302"/>
    </location>
</feature>
<evidence type="ECO:0000259" key="9">
    <source>
        <dbReference type="Pfam" id="PF12849"/>
    </source>
</evidence>
<dbReference type="OrthoDB" id="9801510at2"/>
<evidence type="ECO:0000256" key="5">
    <source>
        <dbReference type="ARBA" id="ARBA00022448"/>
    </source>
</evidence>
<comment type="function">
    <text evidence="1 7">Part of the ABC transporter complex PstSACB involved in phosphate import.</text>
</comment>
<evidence type="ECO:0000256" key="4">
    <source>
        <dbReference type="ARBA" id="ARBA00021889"/>
    </source>
</evidence>
<dbReference type="CDD" id="cd13565">
    <property type="entry name" value="PBP2_PstS"/>
    <property type="match status" value="1"/>
</dbReference>
<feature type="chain" id="PRO_5019735556" description="Phosphate-binding protein PstS" evidence="8">
    <location>
        <begin position="20"/>
        <end position="333"/>
    </location>
</feature>
<protein>
    <recommendedName>
        <fullName evidence="4 7">Phosphate-binding protein PstS</fullName>
    </recommendedName>
</protein>
<evidence type="ECO:0000256" key="6">
    <source>
        <dbReference type="ARBA" id="ARBA00022592"/>
    </source>
</evidence>
<dbReference type="GO" id="GO:0035435">
    <property type="term" value="P:phosphate ion transmembrane transport"/>
    <property type="evidence" value="ECO:0007669"/>
    <property type="project" value="InterPro"/>
</dbReference>
<evidence type="ECO:0000256" key="7">
    <source>
        <dbReference type="PIRNR" id="PIRNR002756"/>
    </source>
</evidence>
<dbReference type="InterPro" id="IPR024370">
    <property type="entry name" value="PBP_domain"/>
</dbReference>
<evidence type="ECO:0000256" key="1">
    <source>
        <dbReference type="ARBA" id="ARBA00002841"/>
    </source>
</evidence>
<feature type="signal peptide" evidence="8">
    <location>
        <begin position="1"/>
        <end position="19"/>
    </location>
</feature>
<dbReference type="RefSeq" id="WP_017511678.1">
    <property type="nucleotide sequence ID" value="NZ_CP037901.1"/>
</dbReference>
<dbReference type="GO" id="GO:0042301">
    <property type="term" value="F:phosphate ion binding"/>
    <property type="evidence" value="ECO:0007669"/>
    <property type="project" value="InterPro"/>
</dbReference>
<keyword evidence="6 7" id="KW-0592">Phosphate transport</keyword>
<evidence type="ECO:0000256" key="3">
    <source>
        <dbReference type="ARBA" id="ARBA00011529"/>
    </source>
</evidence>
<dbReference type="PANTHER" id="PTHR42996:SF1">
    <property type="entry name" value="PHOSPHATE-BINDING PROTEIN PSTS"/>
    <property type="match status" value="1"/>
</dbReference>
<reference evidence="10 11" key="1">
    <citation type="submission" date="2019-03" db="EMBL/GenBank/DDBJ databases">
        <title>Comparative insights into the high quality Complete genome sequence of highly metal resistant Cupriavidus metallidurans strain BS1 isolated from a gold-copper mine.</title>
        <authorList>
            <person name="Mazhar H.S."/>
            <person name="Rensing C."/>
        </authorList>
    </citation>
    <scope>NUCLEOTIDE SEQUENCE [LARGE SCALE GENOMIC DNA]</scope>
    <source>
        <strain evidence="10 11">BS1</strain>
    </source>
</reference>
<dbReference type="SUPFAM" id="SSF53850">
    <property type="entry name" value="Periplasmic binding protein-like II"/>
    <property type="match status" value="1"/>
</dbReference>
<dbReference type="EMBL" id="CP037901">
    <property type="protein sequence ID" value="QBP13752.1"/>
    <property type="molecule type" value="Genomic_DNA"/>
</dbReference>
<name>A0A482J0P8_9BURK</name>
<dbReference type="Pfam" id="PF12849">
    <property type="entry name" value="PBP_like_2"/>
    <property type="match status" value="1"/>
</dbReference>
<dbReference type="PANTHER" id="PTHR42996">
    <property type="entry name" value="PHOSPHATE-BINDING PROTEIN PSTS"/>
    <property type="match status" value="1"/>
</dbReference>
<evidence type="ECO:0000256" key="2">
    <source>
        <dbReference type="ARBA" id="ARBA00008725"/>
    </source>
</evidence>
<dbReference type="NCBIfam" id="TIGR00975">
    <property type="entry name" value="3a0107s03"/>
    <property type="match status" value="1"/>
</dbReference>
<evidence type="ECO:0000256" key="8">
    <source>
        <dbReference type="SAM" id="SignalP"/>
    </source>
</evidence>
<dbReference type="PIRSF" id="PIRSF002756">
    <property type="entry name" value="PstS"/>
    <property type="match status" value="1"/>
</dbReference>
<evidence type="ECO:0000313" key="10">
    <source>
        <dbReference type="EMBL" id="QBP13752.1"/>
    </source>
</evidence>
<sequence length="333" mass="35766">MGRHIAALALLFAAVSAFAGDVTGAGSTFVYPLMAKWAATYYARTGRQIDYQPIGSGNGIRQIKAASITFGTTDMPLKPEELERAGLVQFPIAVGGVVPVINLQGIGAGQIHMTGALLADIYRGKVANWNDAAIASANPGVQFPDLKITVVHRSDGSGTTFNWTDYLSKVSPEWKAAVGAGTTVRWPVGMNASGNEGVSLYIHNIRGAIGYVELTYALQKSLPYALVQNRDGLYVKPSRESFSAAVTAVEWNPRLDFYQVLTNAPGPNAWPITGTVFVLMQRSAAHPSNTKDALAFFQWALAEGQSDASAEHYVALPPELVKQVIAYWAETFK</sequence>
<dbReference type="NCBIfam" id="NF008171">
    <property type="entry name" value="PRK10918.1"/>
    <property type="match status" value="1"/>
</dbReference>
<gene>
    <name evidence="10" type="primary">pstS</name>
    <name evidence="10" type="ORF">DDF84_029705</name>
</gene>
<comment type="subunit">
    <text evidence="3 7">The complex is composed of two ATP-binding proteins (PstB), two transmembrane proteins (PstC and PstA) and a solute-binding protein (PstS).</text>
</comment>
<dbReference type="GO" id="GO:0043190">
    <property type="term" value="C:ATP-binding cassette (ABC) transporter complex"/>
    <property type="evidence" value="ECO:0007669"/>
    <property type="project" value="InterPro"/>
</dbReference>
<accession>A0A482J0P8</accession>
<dbReference type="InterPro" id="IPR005673">
    <property type="entry name" value="ABC_phos-bd_PstS"/>
</dbReference>
<keyword evidence="5 7" id="KW-0813">Transport</keyword>